<evidence type="ECO:0000313" key="2">
    <source>
        <dbReference type="Proteomes" id="UP000239772"/>
    </source>
</evidence>
<organism evidence="1 2">
    <name type="scientific">Alsobacter soli</name>
    <dbReference type="NCBI Taxonomy" id="2109933"/>
    <lineage>
        <taxon>Bacteria</taxon>
        <taxon>Pseudomonadati</taxon>
        <taxon>Pseudomonadota</taxon>
        <taxon>Alphaproteobacteria</taxon>
        <taxon>Hyphomicrobiales</taxon>
        <taxon>Alsobacteraceae</taxon>
        <taxon>Alsobacter</taxon>
    </lineage>
</organism>
<evidence type="ECO:0000313" key="1">
    <source>
        <dbReference type="EMBL" id="PSC05668.1"/>
    </source>
</evidence>
<proteinExistence type="predicted"/>
<keyword evidence="2" id="KW-1185">Reference proteome</keyword>
<dbReference type="EMBL" id="PVZS01000006">
    <property type="protein sequence ID" value="PSC05668.1"/>
    <property type="molecule type" value="Genomic_DNA"/>
</dbReference>
<sequence length="84" mass="9225">MVRTRRLFTPYEADALLADLKDCRRACVRALAKAPINGPVARAVSGVTAAIDQVAEVITGDREHFWSKTASTGPEMRAHFKPED</sequence>
<name>A0A2T1HVL3_9HYPH</name>
<protein>
    <submittedName>
        <fullName evidence="1">Uncharacterized protein</fullName>
    </submittedName>
</protein>
<gene>
    <name evidence="1" type="ORF">SLNSH_06705</name>
</gene>
<dbReference type="Proteomes" id="UP000239772">
    <property type="component" value="Unassembled WGS sequence"/>
</dbReference>
<dbReference type="AlphaFoldDB" id="A0A2T1HVL3"/>
<comment type="caution">
    <text evidence="1">The sequence shown here is derived from an EMBL/GenBank/DDBJ whole genome shotgun (WGS) entry which is preliminary data.</text>
</comment>
<dbReference type="RefSeq" id="WP_106335911.1">
    <property type="nucleotide sequence ID" value="NZ_PVZS01000006.1"/>
</dbReference>
<accession>A0A2T1HVL3</accession>
<reference evidence="2" key="1">
    <citation type="submission" date="2018-03" db="EMBL/GenBank/DDBJ databases">
        <authorList>
            <person name="Sun L."/>
            <person name="Liu H."/>
            <person name="Chen W."/>
            <person name="Huang K."/>
            <person name="Liu W."/>
            <person name="Gao X."/>
        </authorList>
    </citation>
    <scope>NUCLEOTIDE SEQUENCE [LARGE SCALE GENOMIC DNA]</scope>
    <source>
        <strain evidence="2">SH9</strain>
    </source>
</reference>
<dbReference type="OrthoDB" id="8456691at2"/>